<dbReference type="STRING" id="29349.CLOTH_03730"/>
<dbReference type="OrthoDB" id="1751508at2"/>
<dbReference type="Proteomes" id="UP000190140">
    <property type="component" value="Unassembled WGS sequence"/>
</dbReference>
<reference evidence="2 3" key="1">
    <citation type="submission" date="2017-03" db="EMBL/GenBank/DDBJ databases">
        <title>Genome sequence of Clostridium thermoalcaliphilum DSM 7309.</title>
        <authorList>
            <person name="Poehlein A."/>
            <person name="Daniel R."/>
        </authorList>
    </citation>
    <scope>NUCLEOTIDE SEQUENCE [LARGE SCALE GENOMIC DNA]</scope>
    <source>
        <strain evidence="2 3">DSM 7309</strain>
    </source>
</reference>
<feature type="domain" description="Flagellar hook-length control protein-like C-terminal" evidence="1">
    <location>
        <begin position="283"/>
        <end position="357"/>
    </location>
</feature>
<keyword evidence="3" id="KW-1185">Reference proteome</keyword>
<protein>
    <submittedName>
        <fullName evidence="2">Flagellar hook-length control protein FliK</fullName>
    </submittedName>
</protein>
<keyword evidence="2" id="KW-0966">Cell projection</keyword>
<dbReference type="InterPro" id="IPR038610">
    <property type="entry name" value="FliK-like_C_sf"/>
</dbReference>
<dbReference type="InterPro" id="IPR052563">
    <property type="entry name" value="FliK"/>
</dbReference>
<evidence type="ECO:0000259" key="1">
    <source>
        <dbReference type="Pfam" id="PF02120"/>
    </source>
</evidence>
<organism evidence="2 3">
    <name type="scientific">Alkalithermobacter paradoxus</name>
    <dbReference type="NCBI Taxonomy" id="29349"/>
    <lineage>
        <taxon>Bacteria</taxon>
        <taxon>Bacillati</taxon>
        <taxon>Bacillota</taxon>
        <taxon>Clostridia</taxon>
        <taxon>Peptostreptococcales</taxon>
        <taxon>Tepidibacteraceae</taxon>
        <taxon>Alkalithermobacter</taxon>
    </lineage>
</organism>
<dbReference type="Pfam" id="PF02120">
    <property type="entry name" value="Flg_hook"/>
    <property type="match status" value="1"/>
</dbReference>
<gene>
    <name evidence="2" type="ORF">CLOTH_03730</name>
</gene>
<accession>A0A1V4IB42</accession>
<dbReference type="AlphaFoldDB" id="A0A1V4IB42"/>
<sequence>MSKISPINFVNFNMKNNTINKPAQEVTTDDFSSKMKKFIIRDDENKSEINISIEQERLNESTDIRKCTVENNSINNAIDNQKEDKNNPLEKTEDEKDCYEAIYQILSNLICSLEDDGVEDIHQLKFNLGELIKTSKEAMQLSDVIKAIENIENIPVDMKVDIINKLKNTFQSTGAKELEATELKRVKIPENRDITSQKKLELDLQNIIKEDERDVDLNTLEKKLFKNDEHSEDEYRSIAFISHDISRISQTIKSINNTSNQYNSIKDMDIINQISNKSKFIINKDISSIEIQLEPESLGKLTLRIVLERGLVTAKFTAQNEDVKSVIESNIEELKNNLLGQGLNIQSLSVSVDSQSDFDRHRNILEATSYNKKINKDRVLISGQEQVDNPYLYTDDKFNQLA</sequence>
<dbReference type="PANTHER" id="PTHR37533">
    <property type="entry name" value="FLAGELLAR HOOK-LENGTH CONTROL PROTEIN"/>
    <property type="match status" value="1"/>
</dbReference>
<dbReference type="EMBL" id="MZGW01000001">
    <property type="protein sequence ID" value="OPJ57090.1"/>
    <property type="molecule type" value="Genomic_DNA"/>
</dbReference>
<keyword evidence="2" id="KW-0969">Cilium</keyword>
<dbReference type="PANTHER" id="PTHR37533:SF2">
    <property type="entry name" value="FLAGELLAR HOOK-LENGTH CONTROL PROTEIN"/>
    <property type="match status" value="1"/>
</dbReference>
<evidence type="ECO:0000313" key="2">
    <source>
        <dbReference type="EMBL" id="OPJ57090.1"/>
    </source>
</evidence>
<proteinExistence type="predicted"/>
<keyword evidence="2" id="KW-0282">Flagellum</keyword>
<dbReference type="RefSeq" id="WP_079410679.1">
    <property type="nucleotide sequence ID" value="NZ_MZGW01000001.1"/>
</dbReference>
<comment type="caution">
    <text evidence="2">The sequence shown here is derived from an EMBL/GenBank/DDBJ whole genome shotgun (WGS) entry which is preliminary data.</text>
</comment>
<evidence type="ECO:0000313" key="3">
    <source>
        <dbReference type="Proteomes" id="UP000190140"/>
    </source>
</evidence>
<dbReference type="Gene3D" id="3.30.750.140">
    <property type="match status" value="1"/>
</dbReference>
<dbReference type="CDD" id="cd17470">
    <property type="entry name" value="T3SS_Flik_C"/>
    <property type="match status" value="1"/>
</dbReference>
<dbReference type="InterPro" id="IPR021136">
    <property type="entry name" value="Flagellar_hook_control-like_C"/>
</dbReference>
<name>A0A1V4IB42_9FIRM</name>